<keyword evidence="11" id="KW-1015">Disulfide bond</keyword>
<dbReference type="Pfam" id="PF01437">
    <property type="entry name" value="PSI"/>
    <property type="match status" value="1"/>
</dbReference>
<feature type="transmembrane region" description="Helical" evidence="16">
    <location>
        <begin position="726"/>
        <end position="748"/>
    </location>
</feature>
<dbReference type="InterPro" id="IPR001627">
    <property type="entry name" value="Semap_dom"/>
</dbReference>
<dbReference type="GO" id="GO:0005615">
    <property type="term" value="C:extracellular space"/>
    <property type="evidence" value="ECO:0007669"/>
    <property type="project" value="TreeGrafter"/>
</dbReference>
<dbReference type="AlphaFoldDB" id="A0A401P945"/>
<dbReference type="STRING" id="75743.A0A401P945"/>
<evidence type="ECO:0000256" key="4">
    <source>
        <dbReference type="ARBA" id="ARBA00022553"/>
    </source>
</evidence>
<evidence type="ECO:0000256" key="1">
    <source>
        <dbReference type="ARBA" id="ARBA00004479"/>
    </source>
</evidence>
<keyword evidence="9 16" id="KW-1133">Transmembrane helix</keyword>
<evidence type="ECO:0000256" key="7">
    <source>
        <dbReference type="ARBA" id="ARBA00022782"/>
    </source>
</evidence>
<keyword evidence="3" id="KW-0217">Developmental protein</keyword>
<feature type="chain" id="PRO_5019375526" description="Sema domain-containing protein" evidence="17">
    <location>
        <begin position="24"/>
        <end position="859"/>
    </location>
</feature>
<dbReference type="GO" id="GO:0005886">
    <property type="term" value="C:plasma membrane"/>
    <property type="evidence" value="ECO:0007669"/>
    <property type="project" value="TreeGrafter"/>
</dbReference>
<evidence type="ECO:0000256" key="16">
    <source>
        <dbReference type="SAM" id="Phobius"/>
    </source>
</evidence>
<keyword evidence="21" id="KW-1185">Reference proteome</keyword>
<dbReference type="InterPro" id="IPR007110">
    <property type="entry name" value="Ig-like_dom"/>
</dbReference>
<evidence type="ECO:0000256" key="5">
    <source>
        <dbReference type="ARBA" id="ARBA00022692"/>
    </source>
</evidence>
<proteinExistence type="inferred from homology"/>
<keyword evidence="4" id="KW-0597">Phosphoprotein</keyword>
<dbReference type="SMART" id="SM00423">
    <property type="entry name" value="PSI"/>
    <property type="match status" value="1"/>
</dbReference>
<evidence type="ECO:0000313" key="20">
    <source>
        <dbReference type="EMBL" id="GCB69604.1"/>
    </source>
</evidence>
<feature type="signal peptide" evidence="17">
    <location>
        <begin position="1"/>
        <end position="23"/>
    </location>
</feature>
<evidence type="ECO:0000256" key="6">
    <source>
        <dbReference type="ARBA" id="ARBA00022729"/>
    </source>
</evidence>
<dbReference type="GO" id="GO:0007411">
    <property type="term" value="P:axon guidance"/>
    <property type="evidence" value="ECO:0007669"/>
    <property type="project" value="TreeGrafter"/>
</dbReference>
<evidence type="ECO:0000256" key="11">
    <source>
        <dbReference type="ARBA" id="ARBA00023157"/>
    </source>
</evidence>
<dbReference type="Gene3D" id="2.130.10.10">
    <property type="entry name" value="YVTN repeat-like/Quinoprotein amine dehydrogenase"/>
    <property type="match status" value="1"/>
</dbReference>
<keyword evidence="10 16" id="KW-0472">Membrane</keyword>
<dbReference type="SUPFAM" id="SSF103575">
    <property type="entry name" value="Plexin repeat"/>
    <property type="match status" value="1"/>
</dbReference>
<protein>
    <recommendedName>
        <fullName evidence="22">Sema domain-containing protein</fullName>
    </recommendedName>
</protein>
<keyword evidence="12" id="KW-0325">Glycoprotein</keyword>
<feature type="compositionally biased region" description="Basic and acidic residues" evidence="15">
    <location>
        <begin position="821"/>
        <end position="838"/>
    </location>
</feature>
<evidence type="ECO:0000256" key="17">
    <source>
        <dbReference type="SAM" id="SignalP"/>
    </source>
</evidence>
<dbReference type="InterPro" id="IPR036179">
    <property type="entry name" value="Ig-like_dom_sf"/>
</dbReference>
<keyword evidence="5 16" id="KW-0812">Transmembrane</keyword>
<dbReference type="Pfam" id="PF00047">
    <property type="entry name" value="ig"/>
    <property type="match status" value="1"/>
</dbReference>
<dbReference type="GO" id="GO:0045499">
    <property type="term" value="F:chemorepellent activity"/>
    <property type="evidence" value="ECO:0007669"/>
    <property type="project" value="TreeGrafter"/>
</dbReference>
<organism evidence="20 21">
    <name type="scientific">Scyliorhinus torazame</name>
    <name type="common">Cloudy catshark</name>
    <name type="synonym">Catulus torazame</name>
    <dbReference type="NCBI Taxonomy" id="75743"/>
    <lineage>
        <taxon>Eukaryota</taxon>
        <taxon>Metazoa</taxon>
        <taxon>Chordata</taxon>
        <taxon>Craniata</taxon>
        <taxon>Vertebrata</taxon>
        <taxon>Chondrichthyes</taxon>
        <taxon>Elasmobranchii</taxon>
        <taxon>Galeomorphii</taxon>
        <taxon>Galeoidea</taxon>
        <taxon>Carcharhiniformes</taxon>
        <taxon>Scyliorhinidae</taxon>
        <taxon>Scyliorhinus</taxon>
    </lineage>
</organism>
<sequence>MIRLNMTPVILYMVLHLLQTAWSGPAIPRVVWEYGEVSLVKFSETGVSNYSTLLLNEDRGVLYIGAQEAIFAVKMTDISNKTSEVYWKVTERKQKACAAKGKSRETECLNYIRILHEFNNESLYVCGTYAFQPTCDYLSIKNFTLQGRQEEGKGKCPFDPAQRYTSVMVDGELYSGTVYNFLGSETVILRSHLRTEYAIPWLNEPSFVYSDVIRESESSLDGGDDKVYFFFTEVSVEYEFNSELLVPRVARVCKGDLGGSRILQKRWTSFLKAKLICTLPESNFVFNVIQDVFILKTPNWKETVFYGVFTSQWSNLEVSAVCAFNMSKVEDVFSKGKYMQSATFEYSHVKWVRYNGQVPTPRPGSCINNEARTLNVNNSLMLPDKTLQFVKDHPLMADPVKPIGNRPTLVKKNANYIQIVVDRVRALDKKLYDVMFVGTDKGLLHKATNYGNEMHIIEELQIFPDSEPVLTLLLSKGDKKNLYAGSHSGVVQVPVAFCEKYRTCMDCILARDPYCAWNPQNKICTWITKEDTHESNLVQSLNGTAAACRAEDVESASTEEYKVKPEGFQELKCLPMSRLAKVTWKLNNKALSENSKYRVVQNNLLFSVTEEDSGTYDCWTVETVKGRQYEQLVKRYSLIVEGPTKVLTTSPTAPFTKMEGNSATTQTSTDKERRSPHTVTSQIQTGVFTSTVSYTSTPTFTISTSLISRVDAEGVSEPSTAERNDGVLLTLFVVIMLLFLMLVSYNCYMKYLPSPCLKLRMYIVSDGKKPEFDSDVSEELVKQQAVKMNSDNKGSEQIAAGDRGYETESDCGNGKIPNTEKPQELKQIEENHSIGSIDIEKDADIPDIKFIDEEAQSLC</sequence>
<evidence type="ECO:0000256" key="8">
    <source>
        <dbReference type="ARBA" id="ARBA00022902"/>
    </source>
</evidence>
<gene>
    <name evidence="20" type="ORF">scyTo_0001085</name>
</gene>
<evidence type="ECO:0000256" key="2">
    <source>
        <dbReference type="ARBA" id="ARBA00009492"/>
    </source>
</evidence>
<dbReference type="PANTHER" id="PTHR11036">
    <property type="entry name" value="SEMAPHORIN"/>
    <property type="match status" value="1"/>
</dbReference>
<dbReference type="GO" id="GO:0000122">
    <property type="term" value="P:negative regulation of transcription by RNA polymerase II"/>
    <property type="evidence" value="ECO:0007669"/>
    <property type="project" value="TreeGrafter"/>
</dbReference>
<evidence type="ECO:0000256" key="14">
    <source>
        <dbReference type="PROSITE-ProRule" id="PRU00352"/>
    </source>
</evidence>
<evidence type="ECO:0000256" key="10">
    <source>
        <dbReference type="ARBA" id="ARBA00023136"/>
    </source>
</evidence>
<keyword evidence="13" id="KW-0393">Immunoglobulin domain</keyword>
<feature type="domain" description="Sema" evidence="19">
    <location>
        <begin position="29"/>
        <end position="495"/>
    </location>
</feature>
<dbReference type="GO" id="GO:0071526">
    <property type="term" value="P:semaphorin-plexin signaling pathway"/>
    <property type="evidence" value="ECO:0007669"/>
    <property type="project" value="TreeGrafter"/>
</dbReference>
<dbReference type="SMART" id="SM00630">
    <property type="entry name" value="Sema"/>
    <property type="match status" value="1"/>
</dbReference>
<feature type="compositionally biased region" description="Polar residues" evidence="15">
    <location>
        <begin position="650"/>
        <end position="668"/>
    </location>
</feature>
<dbReference type="Gene3D" id="2.60.40.10">
    <property type="entry name" value="Immunoglobulins"/>
    <property type="match status" value="1"/>
</dbReference>
<comment type="similarity">
    <text evidence="2">Belongs to the semaphorin family.</text>
</comment>
<dbReference type="Proteomes" id="UP000288216">
    <property type="component" value="Unassembled WGS sequence"/>
</dbReference>
<evidence type="ECO:0008006" key="22">
    <source>
        <dbReference type="Google" id="ProtNLM"/>
    </source>
</evidence>
<evidence type="ECO:0000256" key="13">
    <source>
        <dbReference type="ARBA" id="ARBA00023319"/>
    </source>
</evidence>
<feature type="domain" description="Ig-like" evidence="18">
    <location>
        <begin position="519"/>
        <end position="618"/>
    </location>
</feature>
<dbReference type="OMA" id="WTVAENP"/>
<dbReference type="InterPro" id="IPR027231">
    <property type="entry name" value="Semaphorin"/>
</dbReference>
<dbReference type="FunFam" id="2.130.10.10:FF:000033">
    <property type="entry name" value="Semaphorin 4B"/>
    <property type="match status" value="1"/>
</dbReference>
<dbReference type="GO" id="GO:0043931">
    <property type="term" value="P:ossification involved in bone maturation"/>
    <property type="evidence" value="ECO:0007669"/>
    <property type="project" value="TreeGrafter"/>
</dbReference>
<evidence type="ECO:0000313" key="21">
    <source>
        <dbReference type="Proteomes" id="UP000288216"/>
    </source>
</evidence>
<dbReference type="PANTHER" id="PTHR11036:SF18">
    <property type="entry name" value="SEMAPHORIN-4D"/>
    <property type="match status" value="1"/>
</dbReference>
<dbReference type="PROSITE" id="PS50835">
    <property type="entry name" value="IG_LIKE"/>
    <property type="match status" value="1"/>
</dbReference>
<feature type="region of interest" description="Disordered" evidence="15">
    <location>
        <begin position="650"/>
        <end position="677"/>
    </location>
</feature>
<feature type="region of interest" description="Disordered" evidence="15">
    <location>
        <begin position="786"/>
        <end position="838"/>
    </location>
</feature>
<dbReference type="GO" id="GO:0030215">
    <property type="term" value="F:semaphorin receptor binding"/>
    <property type="evidence" value="ECO:0007669"/>
    <property type="project" value="InterPro"/>
</dbReference>
<evidence type="ECO:0000256" key="3">
    <source>
        <dbReference type="ARBA" id="ARBA00022473"/>
    </source>
</evidence>
<evidence type="ECO:0000256" key="12">
    <source>
        <dbReference type="ARBA" id="ARBA00023180"/>
    </source>
</evidence>
<dbReference type="InterPro" id="IPR036352">
    <property type="entry name" value="Semap_dom_sf"/>
</dbReference>
<dbReference type="OrthoDB" id="9988752at2759"/>
<dbReference type="Gene3D" id="3.30.1680.10">
    <property type="entry name" value="ligand-binding face of the semaphorins, domain 2"/>
    <property type="match status" value="1"/>
</dbReference>
<reference evidence="20 21" key="1">
    <citation type="journal article" date="2018" name="Nat. Ecol. Evol.">
        <title>Shark genomes provide insights into elasmobranch evolution and the origin of vertebrates.</title>
        <authorList>
            <person name="Hara Y"/>
            <person name="Yamaguchi K"/>
            <person name="Onimaru K"/>
            <person name="Kadota M"/>
            <person name="Koyanagi M"/>
            <person name="Keeley SD"/>
            <person name="Tatsumi K"/>
            <person name="Tanaka K"/>
            <person name="Motone F"/>
            <person name="Kageyama Y"/>
            <person name="Nozu R"/>
            <person name="Adachi N"/>
            <person name="Nishimura O"/>
            <person name="Nakagawa R"/>
            <person name="Tanegashima C"/>
            <person name="Kiyatake I"/>
            <person name="Matsumoto R"/>
            <person name="Murakumo K"/>
            <person name="Nishida K"/>
            <person name="Terakita A"/>
            <person name="Kuratani S"/>
            <person name="Sato K"/>
            <person name="Hyodo S Kuraku.S."/>
        </authorList>
    </citation>
    <scope>NUCLEOTIDE SEQUENCE [LARGE SCALE GENOMIC DNA]</scope>
</reference>
<comment type="caution">
    <text evidence="14">Lacks conserved residue(s) required for the propagation of feature annotation.</text>
</comment>
<dbReference type="InterPro" id="IPR015943">
    <property type="entry name" value="WD40/YVTN_repeat-like_dom_sf"/>
</dbReference>
<dbReference type="PROSITE" id="PS51004">
    <property type="entry name" value="SEMA"/>
    <property type="match status" value="1"/>
</dbReference>
<accession>A0A401P945</accession>
<evidence type="ECO:0000259" key="18">
    <source>
        <dbReference type="PROSITE" id="PS50835"/>
    </source>
</evidence>
<keyword evidence="7" id="KW-0221">Differentiation</keyword>
<evidence type="ECO:0000259" key="19">
    <source>
        <dbReference type="PROSITE" id="PS51004"/>
    </source>
</evidence>
<dbReference type="GO" id="GO:0030335">
    <property type="term" value="P:positive regulation of cell migration"/>
    <property type="evidence" value="ECO:0007669"/>
    <property type="project" value="TreeGrafter"/>
</dbReference>
<dbReference type="Pfam" id="PF01403">
    <property type="entry name" value="Sema"/>
    <property type="match status" value="1"/>
</dbReference>
<dbReference type="InterPro" id="IPR013151">
    <property type="entry name" value="Immunoglobulin_dom"/>
</dbReference>
<dbReference type="InterPro" id="IPR013783">
    <property type="entry name" value="Ig-like_fold"/>
</dbReference>
<comment type="subcellular location">
    <subcellularLocation>
        <location evidence="1">Membrane</location>
        <topology evidence="1">Single-pass type I membrane protein</topology>
    </subcellularLocation>
</comment>
<keyword evidence="8" id="KW-0524">Neurogenesis</keyword>
<evidence type="ECO:0000256" key="15">
    <source>
        <dbReference type="SAM" id="MobiDB-lite"/>
    </source>
</evidence>
<dbReference type="SUPFAM" id="SSF48726">
    <property type="entry name" value="Immunoglobulin"/>
    <property type="match status" value="1"/>
</dbReference>
<dbReference type="SUPFAM" id="SSF101912">
    <property type="entry name" value="Sema domain"/>
    <property type="match status" value="1"/>
</dbReference>
<name>A0A401P945_SCYTO</name>
<keyword evidence="6 17" id="KW-0732">Signal</keyword>
<dbReference type="EMBL" id="BFAA01000231">
    <property type="protein sequence ID" value="GCB69604.1"/>
    <property type="molecule type" value="Genomic_DNA"/>
</dbReference>
<evidence type="ECO:0000256" key="9">
    <source>
        <dbReference type="ARBA" id="ARBA00022989"/>
    </source>
</evidence>
<dbReference type="InterPro" id="IPR002165">
    <property type="entry name" value="Plexin_repeat"/>
</dbReference>
<dbReference type="GO" id="GO:0001755">
    <property type="term" value="P:neural crest cell migration"/>
    <property type="evidence" value="ECO:0007669"/>
    <property type="project" value="TreeGrafter"/>
</dbReference>
<comment type="caution">
    <text evidence="20">The sequence shown here is derived from an EMBL/GenBank/DDBJ whole genome shotgun (WGS) entry which is preliminary data.</text>
</comment>
<dbReference type="InterPro" id="IPR016201">
    <property type="entry name" value="PSI"/>
</dbReference>